<proteinExistence type="predicted"/>
<evidence type="ECO:0000313" key="2">
    <source>
        <dbReference type="Proteomes" id="UP001154282"/>
    </source>
</evidence>
<accession>A0AAV0NC57</accession>
<comment type="caution">
    <text evidence="1">The sequence shown here is derived from an EMBL/GenBank/DDBJ whole genome shotgun (WGS) entry which is preliminary data.</text>
</comment>
<evidence type="ECO:0000313" key="1">
    <source>
        <dbReference type="EMBL" id="CAI0456118.1"/>
    </source>
</evidence>
<name>A0AAV0NC57_9ROSI</name>
<dbReference type="AlphaFoldDB" id="A0AAV0NC57"/>
<reference evidence="1" key="1">
    <citation type="submission" date="2022-08" db="EMBL/GenBank/DDBJ databases">
        <authorList>
            <person name="Gutierrez-Valencia J."/>
        </authorList>
    </citation>
    <scope>NUCLEOTIDE SEQUENCE</scope>
</reference>
<evidence type="ECO:0008006" key="3">
    <source>
        <dbReference type="Google" id="ProtNLM"/>
    </source>
</evidence>
<dbReference type="EMBL" id="CAMGYJ010000008">
    <property type="protein sequence ID" value="CAI0456118.1"/>
    <property type="molecule type" value="Genomic_DNA"/>
</dbReference>
<dbReference type="Proteomes" id="UP001154282">
    <property type="component" value="Unassembled WGS sequence"/>
</dbReference>
<organism evidence="1 2">
    <name type="scientific">Linum tenue</name>
    <dbReference type="NCBI Taxonomy" id="586396"/>
    <lineage>
        <taxon>Eukaryota</taxon>
        <taxon>Viridiplantae</taxon>
        <taxon>Streptophyta</taxon>
        <taxon>Embryophyta</taxon>
        <taxon>Tracheophyta</taxon>
        <taxon>Spermatophyta</taxon>
        <taxon>Magnoliopsida</taxon>
        <taxon>eudicotyledons</taxon>
        <taxon>Gunneridae</taxon>
        <taxon>Pentapetalae</taxon>
        <taxon>rosids</taxon>
        <taxon>fabids</taxon>
        <taxon>Malpighiales</taxon>
        <taxon>Linaceae</taxon>
        <taxon>Linum</taxon>
    </lineage>
</organism>
<keyword evidence="2" id="KW-1185">Reference proteome</keyword>
<gene>
    <name evidence="1" type="ORF">LITE_LOCUS32633</name>
</gene>
<protein>
    <recommendedName>
        <fullName evidence="3">DUF4283 domain-containing protein</fullName>
    </recommendedName>
</protein>
<sequence length="500" mass="56269">MVSNQGVKGREDFLRASLVLRLVGRGIPIWEDFRIWVQKNWGISYSKLQPLSDGLWLMPCSSRAEVDRVMALNRWKYKDFQILADYWIENAGRSGVIRSLGEVWVRIDGIPLHLRSDELLAQLGNFCGEVREIQDQGVSLNEVRIRIVPNEVIPDEIPLCYESFVFPVRVAVEPIGPQPAIDSGDRFLHGWKGKGRGVYVRRRRVDGVDMTSDGPLIESIRSRTQTIACEGVDAMSCPVNCRERLFEGTDINGEGWMCSTADCLVSSAAPNGGDYLTGEELNGQDNRVSFEEGEVSKDCDSLVGQEIDQVRVGQRVGVNGLAQDFAMNKDGEGADLFGQVVALSQQNLISKTQLFFQLWWALFAWPISLFLNPCASWNFSGPLQIPESCFQQDEYNLVEYADGRNLGAASLQRSEELGMFRLSRLLSDFVDLRFEDSIESPDISREETLHEVLLRRKKAPSRSPQERALRQLGVERTDVSTLVSTSRPRRNGYAPLRLSL</sequence>